<reference evidence="4" key="1">
    <citation type="submission" date="2016-06" db="UniProtKB">
        <authorList>
            <consortium name="WormBaseParasite"/>
        </authorList>
    </citation>
    <scope>IDENTIFICATION</scope>
</reference>
<sequence length="384" mass="43537">MSKDLQLRINLLKCLNSVFLLPNLKNVLTSGGSTVIPLNTPEVLELQNVLKQCSKDPLMMKQKENQRRMHMLMKAVLDGKSVPLEDLLFVFNLFAKDLTVNLKNVQQLVSLMTNRGIFHVDEMWKIVRNLNALKRQLLDVPTIAHVIGQDLVLRYDGRIMSKQAVMNEMSDLDIISRKTLLRMDNPKPTKKLPVVDYTTAKMAVEMCKFLCTVQNALNVNDQLAVVVVRDVEKVFLRPEIMAAVLLGRRAPLSALAENDAKELRLNLQRLLTNRQRKEALSLVSLMNLFNEICSTITVPAQLFLRAFAGLKVLGVLHDDDIKEIRNRLSRMKPPLTLGMFLQAVGNKLFVKEDGRVVTKRRMVLDMMGDGVAVKKVNPFEINCN</sequence>
<evidence type="ECO:0000313" key="2">
    <source>
        <dbReference type="EMBL" id="VDO79438.1"/>
    </source>
</evidence>
<dbReference type="Proteomes" id="UP000270296">
    <property type="component" value="Unassembled WGS sequence"/>
</dbReference>
<organism evidence="4">
    <name type="scientific">Soboliphyme baturini</name>
    <dbReference type="NCBI Taxonomy" id="241478"/>
    <lineage>
        <taxon>Eukaryota</taxon>
        <taxon>Metazoa</taxon>
        <taxon>Ecdysozoa</taxon>
        <taxon>Nematoda</taxon>
        <taxon>Enoplea</taxon>
        <taxon>Dorylaimia</taxon>
        <taxon>Dioctophymatida</taxon>
        <taxon>Dioctophymatoidea</taxon>
        <taxon>Soboliphymatidae</taxon>
        <taxon>Soboliphyme</taxon>
    </lineage>
</organism>
<feature type="coiled-coil region" evidence="1">
    <location>
        <begin position="253"/>
        <end position="280"/>
    </location>
</feature>
<gene>
    <name evidence="2" type="ORF">SBAD_LOCUS86</name>
</gene>
<name>A0A183I8Z3_9BILA</name>
<evidence type="ECO:0000313" key="4">
    <source>
        <dbReference type="WBParaSite" id="SBAD_0000009501-mRNA-1"/>
    </source>
</evidence>
<keyword evidence="1" id="KW-0175">Coiled coil</keyword>
<dbReference type="AlphaFoldDB" id="A0A183I8Z3"/>
<protein>
    <submittedName>
        <fullName evidence="4">EF-hand domain-containing protein</fullName>
    </submittedName>
</protein>
<evidence type="ECO:0000256" key="1">
    <source>
        <dbReference type="SAM" id="Coils"/>
    </source>
</evidence>
<dbReference type="WBParaSite" id="SBAD_0000009501-mRNA-1">
    <property type="protein sequence ID" value="SBAD_0000009501-mRNA-1"/>
    <property type="gene ID" value="SBAD_0000009501"/>
</dbReference>
<dbReference type="EMBL" id="UZAM01000120">
    <property type="protein sequence ID" value="VDO79438.1"/>
    <property type="molecule type" value="Genomic_DNA"/>
</dbReference>
<reference evidence="2 3" key="2">
    <citation type="submission" date="2018-11" db="EMBL/GenBank/DDBJ databases">
        <authorList>
            <consortium name="Pathogen Informatics"/>
        </authorList>
    </citation>
    <scope>NUCLEOTIDE SEQUENCE [LARGE SCALE GENOMIC DNA]</scope>
</reference>
<dbReference type="OrthoDB" id="5918291at2759"/>
<proteinExistence type="predicted"/>
<evidence type="ECO:0000313" key="3">
    <source>
        <dbReference type="Proteomes" id="UP000270296"/>
    </source>
</evidence>
<accession>A0A183I8Z3</accession>
<keyword evidence="3" id="KW-1185">Reference proteome</keyword>